<sequence>MTRTLLIHLAHLFYAISKVDGNLAFDEYTTLSESLKNRWHHLTDAQLEVVKNQFNTLQRNNISSKESFSTFIEFAHQNPNLFTEELKTIILKTANDIAYAFAKINKSELNLMVNLSLEFKKLSI</sequence>
<name>A0ABU5EQD8_9FLAO</name>
<comment type="caution">
    <text evidence="1">The sequence shown here is derived from an EMBL/GenBank/DDBJ whole genome shotgun (WGS) entry which is preliminary data.</text>
</comment>
<accession>A0ABU5EQD8</accession>
<organism evidence="1 2">
    <name type="scientific">Winogradskyella aquimaris</name>
    <dbReference type="NCBI Taxonomy" id="864074"/>
    <lineage>
        <taxon>Bacteria</taxon>
        <taxon>Pseudomonadati</taxon>
        <taxon>Bacteroidota</taxon>
        <taxon>Flavobacteriia</taxon>
        <taxon>Flavobacteriales</taxon>
        <taxon>Flavobacteriaceae</taxon>
        <taxon>Winogradskyella</taxon>
    </lineage>
</organism>
<evidence type="ECO:0008006" key="3">
    <source>
        <dbReference type="Google" id="ProtNLM"/>
    </source>
</evidence>
<dbReference type="SUPFAM" id="SSF158682">
    <property type="entry name" value="TerB-like"/>
    <property type="match status" value="1"/>
</dbReference>
<keyword evidence="2" id="KW-1185">Reference proteome</keyword>
<dbReference type="EMBL" id="JAXDAE010000011">
    <property type="protein sequence ID" value="MDY2587925.1"/>
    <property type="molecule type" value="Genomic_DNA"/>
</dbReference>
<dbReference type="RefSeq" id="WP_320556275.1">
    <property type="nucleotide sequence ID" value="NZ_JAXDAE010000011.1"/>
</dbReference>
<reference evidence="1 2" key="1">
    <citation type="submission" date="2023-11" db="EMBL/GenBank/DDBJ databases">
        <title>Winogradskyella pelagius sp. nov., isolated from coastal sediment.</title>
        <authorList>
            <person name="Li F."/>
        </authorList>
    </citation>
    <scope>NUCLEOTIDE SEQUENCE [LARGE SCALE GENOMIC DNA]</scope>
    <source>
        <strain evidence="1 2">KCTC 23502</strain>
    </source>
</reference>
<dbReference type="Proteomes" id="UP001285855">
    <property type="component" value="Unassembled WGS sequence"/>
</dbReference>
<gene>
    <name evidence="1" type="ORF">SNF14_11295</name>
</gene>
<protein>
    <recommendedName>
        <fullName evidence="3">Tellurite resistance protein TerB</fullName>
    </recommendedName>
</protein>
<proteinExistence type="predicted"/>
<evidence type="ECO:0000313" key="1">
    <source>
        <dbReference type="EMBL" id="MDY2587925.1"/>
    </source>
</evidence>
<dbReference type="InterPro" id="IPR029024">
    <property type="entry name" value="TerB-like"/>
</dbReference>
<evidence type="ECO:0000313" key="2">
    <source>
        <dbReference type="Proteomes" id="UP001285855"/>
    </source>
</evidence>